<protein>
    <submittedName>
        <fullName evidence="1">Uncharacterized protein</fullName>
    </submittedName>
</protein>
<dbReference type="AlphaFoldDB" id="A0A5B9DDJ7"/>
<sequence>MNNENKKKKDDLFKSKINFQLWGLFSMYSKLSLSELAIKLGKSKSTLHPYIKDLLLREIIEVKEELQVRGNIKAKIYGFKKGYDKRIFSCEEDEKCIKKTKFDKEFGKEFLRENIMKTKLFVKTLETQLAFFDKLLRSGIDGPDERAIQILERIYELNPDQTPDYHHMFKKKDIYNIIAYNSQKSHDLMREMMNELRDKFNEATAEEETNFPDIEKPYHFLAFGMPLKMMMEYLKS</sequence>
<evidence type="ECO:0000313" key="1">
    <source>
        <dbReference type="EMBL" id="QEE17101.1"/>
    </source>
</evidence>
<proteinExistence type="predicted"/>
<dbReference type="EMBL" id="CP042905">
    <property type="protein sequence ID" value="QEE17101.1"/>
    <property type="molecule type" value="Genomic_DNA"/>
</dbReference>
<organism evidence="1 2">
    <name type="scientific">Promethearchaeum syntrophicum</name>
    <dbReference type="NCBI Taxonomy" id="2594042"/>
    <lineage>
        <taxon>Archaea</taxon>
        <taxon>Promethearchaeati</taxon>
        <taxon>Promethearchaeota</taxon>
        <taxon>Promethearchaeia</taxon>
        <taxon>Promethearchaeales</taxon>
        <taxon>Promethearchaeaceae</taxon>
        <taxon>Promethearchaeum</taxon>
    </lineage>
</organism>
<name>A0A5B9DDJ7_9ARCH</name>
<reference evidence="1 2" key="1">
    <citation type="journal article" date="2020" name="Nature">
        <title>Isolation of an archaeon at the prokaryote-eukaryote interface.</title>
        <authorList>
            <person name="Imachi H."/>
            <person name="Nobu M.K."/>
            <person name="Nakahara N."/>
            <person name="Morono Y."/>
            <person name="Ogawara M."/>
            <person name="Takaki Y."/>
            <person name="Takano Y."/>
            <person name="Uematsu K."/>
            <person name="Ikuta T."/>
            <person name="Ito M."/>
            <person name="Matsui Y."/>
            <person name="Miyazaki M."/>
            <person name="Murata K."/>
            <person name="Saito Y."/>
            <person name="Sakai S."/>
            <person name="Song C."/>
            <person name="Tasumi E."/>
            <person name="Yamanaka Y."/>
            <person name="Yamaguchi T."/>
            <person name="Kamagata Y."/>
            <person name="Tamaki H."/>
            <person name="Takai K."/>
        </authorList>
    </citation>
    <scope>NUCLEOTIDE SEQUENCE [LARGE SCALE GENOMIC DNA]</scope>
    <source>
        <strain evidence="1 2">MK-D1</strain>
    </source>
</reference>
<dbReference type="KEGG" id="psyt:DSAG12_02933"/>
<gene>
    <name evidence="1" type="ORF">DSAG12_02933</name>
</gene>
<accession>A0A5B9DDJ7</accession>
<evidence type="ECO:0000313" key="2">
    <source>
        <dbReference type="Proteomes" id="UP000321408"/>
    </source>
</evidence>
<dbReference type="RefSeq" id="WP_147664018.1">
    <property type="nucleotide sequence ID" value="NZ_CP042905.2"/>
</dbReference>
<dbReference type="Proteomes" id="UP000321408">
    <property type="component" value="Chromosome"/>
</dbReference>
<dbReference type="GeneID" id="41330911"/>
<reference evidence="1 2" key="2">
    <citation type="journal article" date="2024" name="Int. J. Syst. Evol. Microbiol.">
        <title>Promethearchaeum syntrophicum gen. nov., sp. nov., an anaerobic, obligately syntrophic archaeon, the first isolate of the lineage 'Asgard' archaea, and proposal of the new archaeal phylum Promethearchaeota phyl. nov. and kingdom Promethearchaeati regn. nov.</title>
        <authorList>
            <person name="Imachi H."/>
            <person name="Nobu M.K."/>
            <person name="Kato S."/>
            <person name="Takaki Y."/>
            <person name="Miyazaki M."/>
            <person name="Miyata M."/>
            <person name="Ogawara M."/>
            <person name="Saito Y."/>
            <person name="Sakai S."/>
            <person name="Tahara Y.O."/>
            <person name="Takano Y."/>
            <person name="Tasumi E."/>
            <person name="Uematsu K."/>
            <person name="Yoshimura T."/>
            <person name="Itoh T."/>
            <person name="Ohkuma M."/>
            <person name="Takai K."/>
        </authorList>
    </citation>
    <scope>NUCLEOTIDE SEQUENCE [LARGE SCALE GENOMIC DNA]</scope>
    <source>
        <strain evidence="1 2">MK-D1</strain>
    </source>
</reference>
<keyword evidence="2" id="KW-1185">Reference proteome</keyword>